<dbReference type="Pfam" id="PF02627">
    <property type="entry name" value="CMD"/>
    <property type="match status" value="1"/>
</dbReference>
<dbReference type="SUPFAM" id="SSF69118">
    <property type="entry name" value="AhpD-like"/>
    <property type="match status" value="1"/>
</dbReference>
<evidence type="ECO:0000259" key="1">
    <source>
        <dbReference type="Pfam" id="PF02627"/>
    </source>
</evidence>
<dbReference type="Proteomes" id="UP001205740">
    <property type="component" value="Unassembled WGS sequence"/>
</dbReference>
<name>A0ABT1GY93_9NOCA</name>
<dbReference type="RefSeq" id="WP_253653550.1">
    <property type="nucleotide sequence ID" value="NZ_BAAAOE010000001.1"/>
</dbReference>
<dbReference type="PANTHER" id="PTHR34846:SF5">
    <property type="entry name" value="CARBOXYMUCONOLACTONE DECARBOXYLASE-LIKE DOMAIN-CONTAINING PROTEIN"/>
    <property type="match status" value="1"/>
</dbReference>
<dbReference type="InterPro" id="IPR029032">
    <property type="entry name" value="AhpD-like"/>
</dbReference>
<protein>
    <submittedName>
        <fullName evidence="2">Carboxymuconolactone decarboxylase family protein</fullName>
    </submittedName>
</protein>
<accession>A0ABT1GY93</accession>
<dbReference type="InterPro" id="IPR003779">
    <property type="entry name" value="CMD-like"/>
</dbReference>
<feature type="domain" description="Carboxymuconolactone decarboxylase-like" evidence="1">
    <location>
        <begin position="57"/>
        <end position="114"/>
    </location>
</feature>
<dbReference type="EMBL" id="JAMTCG010000002">
    <property type="protein sequence ID" value="MCP2159962.1"/>
    <property type="molecule type" value="Genomic_DNA"/>
</dbReference>
<dbReference type="PANTHER" id="PTHR34846">
    <property type="entry name" value="4-CARBOXYMUCONOLACTONE DECARBOXYLASE FAMILY PROTEIN (AFU_ORTHOLOGUE AFUA_6G11590)"/>
    <property type="match status" value="1"/>
</dbReference>
<sequence>MARPATYDAHISVPLPTDDEIRRVIGDDYDPATTLNVVKMFAGTADIHPGLIGMVRAIFGTEGIDARHREVIILRAAAVLNAPYEWQANEQMARNAGLSAHEIDAVAADDAVTGIDEEFVLLCTAVDEMYSPAATLTDETLATMLETFGALFTRKYIATIAWFSLLSLFLNATRVPLETTDKIGNRTSPLG</sequence>
<reference evidence="2 3" key="1">
    <citation type="submission" date="2022-06" db="EMBL/GenBank/DDBJ databases">
        <title>Genomic Encyclopedia of Archaeal and Bacterial Type Strains, Phase II (KMG-II): from individual species to whole genera.</title>
        <authorList>
            <person name="Goeker M."/>
        </authorList>
    </citation>
    <scope>NUCLEOTIDE SEQUENCE [LARGE SCALE GENOMIC DNA]</scope>
    <source>
        <strain evidence="2 3">DSM 45037</strain>
    </source>
</reference>
<keyword evidence="3" id="KW-1185">Reference proteome</keyword>
<organism evidence="2 3">
    <name type="scientific">Williamsia serinedens</name>
    <dbReference type="NCBI Taxonomy" id="391736"/>
    <lineage>
        <taxon>Bacteria</taxon>
        <taxon>Bacillati</taxon>
        <taxon>Actinomycetota</taxon>
        <taxon>Actinomycetes</taxon>
        <taxon>Mycobacteriales</taxon>
        <taxon>Nocardiaceae</taxon>
        <taxon>Williamsia</taxon>
    </lineage>
</organism>
<dbReference type="Gene3D" id="1.20.1290.10">
    <property type="entry name" value="AhpD-like"/>
    <property type="match status" value="1"/>
</dbReference>
<gene>
    <name evidence="2" type="ORF">LX12_001141</name>
</gene>
<comment type="caution">
    <text evidence="2">The sequence shown here is derived from an EMBL/GenBank/DDBJ whole genome shotgun (WGS) entry which is preliminary data.</text>
</comment>
<evidence type="ECO:0000313" key="2">
    <source>
        <dbReference type="EMBL" id="MCP2159962.1"/>
    </source>
</evidence>
<evidence type="ECO:0000313" key="3">
    <source>
        <dbReference type="Proteomes" id="UP001205740"/>
    </source>
</evidence>
<proteinExistence type="predicted"/>